<dbReference type="AlphaFoldDB" id="A0A397VP17"/>
<comment type="caution">
    <text evidence="1">The sequence shown here is derived from an EMBL/GenBank/DDBJ whole genome shotgun (WGS) entry which is preliminary data.</text>
</comment>
<evidence type="ECO:0000313" key="2">
    <source>
        <dbReference type="Proteomes" id="UP000266673"/>
    </source>
</evidence>
<dbReference type="EMBL" id="QKWP01000250">
    <property type="protein sequence ID" value="RIB23638.1"/>
    <property type="molecule type" value="Genomic_DNA"/>
</dbReference>
<evidence type="ECO:0000313" key="1">
    <source>
        <dbReference type="EMBL" id="RIB23638.1"/>
    </source>
</evidence>
<dbReference type="Proteomes" id="UP000266673">
    <property type="component" value="Unassembled WGS sequence"/>
</dbReference>
<protein>
    <submittedName>
        <fullName evidence="1">Uncharacterized protein</fullName>
    </submittedName>
</protein>
<name>A0A397VP17_9GLOM</name>
<accession>A0A397VP17</accession>
<reference evidence="1 2" key="1">
    <citation type="submission" date="2018-06" db="EMBL/GenBank/DDBJ databases">
        <title>Comparative genomics reveals the genomic features of Rhizophagus irregularis, R. cerebriforme, R. diaphanum and Gigaspora rosea, and their symbiotic lifestyle signature.</title>
        <authorList>
            <person name="Morin E."/>
            <person name="San Clemente H."/>
            <person name="Chen E.C.H."/>
            <person name="De La Providencia I."/>
            <person name="Hainaut M."/>
            <person name="Kuo A."/>
            <person name="Kohler A."/>
            <person name="Murat C."/>
            <person name="Tang N."/>
            <person name="Roy S."/>
            <person name="Loubradou J."/>
            <person name="Henrissat B."/>
            <person name="Grigoriev I.V."/>
            <person name="Corradi N."/>
            <person name="Roux C."/>
            <person name="Martin F.M."/>
        </authorList>
    </citation>
    <scope>NUCLEOTIDE SEQUENCE [LARGE SCALE GENOMIC DNA]</scope>
    <source>
        <strain evidence="1 2">DAOM 194757</strain>
    </source>
</reference>
<proteinExistence type="predicted"/>
<sequence length="170" mass="19955">MESSNDSNEIKKHFLEADKMIKELLTITQKHSDHMYTSKLINTCEITNKLQNLKITQESKPSLEIDSVEIPYASKRNLRKKDLCATKKAKNEWLDSLIINEVNSNIIVNRADKRENIFYDPLKKSEDFVASDFKSKNDSQSIFLMDPKITLFEKFAERRWQRQVIKTLLN</sequence>
<gene>
    <name evidence="1" type="ORF">C2G38_2170630</name>
</gene>
<dbReference type="OrthoDB" id="2445072at2759"/>
<keyword evidence="2" id="KW-1185">Reference proteome</keyword>
<organism evidence="1 2">
    <name type="scientific">Gigaspora rosea</name>
    <dbReference type="NCBI Taxonomy" id="44941"/>
    <lineage>
        <taxon>Eukaryota</taxon>
        <taxon>Fungi</taxon>
        <taxon>Fungi incertae sedis</taxon>
        <taxon>Mucoromycota</taxon>
        <taxon>Glomeromycotina</taxon>
        <taxon>Glomeromycetes</taxon>
        <taxon>Diversisporales</taxon>
        <taxon>Gigasporaceae</taxon>
        <taxon>Gigaspora</taxon>
    </lineage>
</organism>